<dbReference type="SMART" id="SM00388">
    <property type="entry name" value="HisKA"/>
    <property type="match status" value="1"/>
</dbReference>
<dbReference type="SMART" id="SM00387">
    <property type="entry name" value="HATPase_c"/>
    <property type="match status" value="1"/>
</dbReference>
<keyword evidence="3" id="KW-0597">Phosphoprotein</keyword>
<evidence type="ECO:0000313" key="13">
    <source>
        <dbReference type="Proteomes" id="UP000189674"/>
    </source>
</evidence>
<dbReference type="CDD" id="cd00082">
    <property type="entry name" value="HisKA"/>
    <property type="match status" value="1"/>
</dbReference>
<proteinExistence type="predicted"/>
<keyword evidence="5" id="KW-0547">Nucleotide-binding</keyword>
<keyword evidence="4 12" id="KW-0808">Transferase</keyword>
<comment type="catalytic activity">
    <reaction evidence="1">
        <text>ATP + protein L-histidine = ADP + protein N-phospho-L-histidine.</text>
        <dbReference type="EC" id="2.7.13.3"/>
    </reaction>
</comment>
<dbReference type="SUPFAM" id="SSF55874">
    <property type="entry name" value="ATPase domain of HSP90 chaperone/DNA topoisomerase II/histidine kinase"/>
    <property type="match status" value="1"/>
</dbReference>
<dbReference type="Pfam" id="PF00512">
    <property type="entry name" value="HisKA"/>
    <property type="match status" value="1"/>
</dbReference>
<dbReference type="AlphaFoldDB" id="A0A1U9NJT5"/>
<dbReference type="InterPro" id="IPR036890">
    <property type="entry name" value="HATPase_C_sf"/>
</dbReference>
<dbReference type="InterPro" id="IPR006675">
    <property type="entry name" value="HDIG_dom"/>
</dbReference>
<dbReference type="Pfam" id="PF08668">
    <property type="entry name" value="HDOD"/>
    <property type="match status" value="1"/>
</dbReference>
<protein>
    <recommendedName>
        <fullName evidence="2">histidine kinase</fullName>
        <ecNumber evidence="2">2.7.13.3</ecNumber>
    </recommendedName>
</protein>
<dbReference type="InterPro" id="IPR004358">
    <property type="entry name" value="Sig_transdc_His_kin-like_C"/>
</dbReference>
<dbReference type="InterPro" id="IPR013976">
    <property type="entry name" value="HDOD"/>
</dbReference>
<dbReference type="PANTHER" id="PTHR43065:SF10">
    <property type="entry name" value="PEROXIDE STRESS-ACTIVATED HISTIDINE KINASE MAK3"/>
    <property type="match status" value="1"/>
</dbReference>
<dbReference type="Gene3D" id="1.10.287.130">
    <property type="match status" value="1"/>
</dbReference>
<dbReference type="Gene3D" id="3.30.565.10">
    <property type="entry name" value="Histidine kinase-like ATPase, C-terminal domain"/>
    <property type="match status" value="1"/>
</dbReference>
<dbReference type="Gene3D" id="1.10.3210.10">
    <property type="entry name" value="Hypothetical protein af1432"/>
    <property type="match status" value="1"/>
</dbReference>
<dbReference type="InterPro" id="IPR036097">
    <property type="entry name" value="HisK_dim/P_sf"/>
</dbReference>
<dbReference type="PRINTS" id="PR00344">
    <property type="entry name" value="BCTRLSENSOR"/>
</dbReference>
<dbReference type="NCBIfam" id="TIGR00277">
    <property type="entry name" value="HDIG"/>
    <property type="match status" value="1"/>
</dbReference>
<dbReference type="InterPro" id="IPR006674">
    <property type="entry name" value="HD_domain"/>
</dbReference>
<evidence type="ECO:0000259" key="9">
    <source>
        <dbReference type="PROSITE" id="PS50109"/>
    </source>
</evidence>
<dbReference type="InterPro" id="IPR003661">
    <property type="entry name" value="HisK_dim/P_dom"/>
</dbReference>
<evidence type="ECO:0000256" key="3">
    <source>
        <dbReference type="ARBA" id="ARBA00022553"/>
    </source>
</evidence>
<dbReference type="InterPro" id="IPR003594">
    <property type="entry name" value="HATPase_dom"/>
</dbReference>
<name>A0A1U9NJT5_9BACT</name>
<dbReference type="SMART" id="SM00471">
    <property type="entry name" value="HDc"/>
    <property type="match status" value="1"/>
</dbReference>
<dbReference type="SUPFAM" id="SSF109604">
    <property type="entry name" value="HD-domain/PDEase-like"/>
    <property type="match status" value="1"/>
</dbReference>
<feature type="domain" description="HDOD" evidence="11">
    <location>
        <begin position="9"/>
        <end position="209"/>
    </location>
</feature>
<feature type="domain" description="HD" evidence="10">
    <location>
        <begin position="107"/>
        <end position="235"/>
    </location>
</feature>
<dbReference type="Proteomes" id="UP000189674">
    <property type="component" value="Chromosome"/>
</dbReference>
<dbReference type="InterPro" id="IPR003607">
    <property type="entry name" value="HD/PDEase_dom"/>
</dbReference>
<dbReference type="CDD" id="cd00077">
    <property type="entry name" value="HDc"/>
    <property type="match status" value="1"/>
</dbReference>
<feature type="domain" description="Histidine kinase" evidence="9">
    <location>
        <begin position="517"/>
        <end position="727"/>
    </location>
</feature>
<evidence type="ECO:0000256" key="8">
    <source>
        <dbReference type="ARBA" id="ARBA00023012"/>
    </source>
</evidence>
<reference evidence="13" key="1">
    <citation type="submission" date="2017-02" db="EMBL/GenBank/DDBJ databases">
        <title>Comparative genomics and description of representatives of a novel lineage of planctomycetes thriving in anoxic sediments.</title>
        <authorList>
            <person name="Spring S."/>
            <person name="Bunk B."/>
            <person name="Sproer C."/>
        </authorList>
    </citation>
    <scope>NUCLEOTIDE SEQUENCE [LARGE SCALE GENOMIC DNA]</scope>
    <source>
        <strain evidence="13">ST-NAGAB-D1</strain>
    </source>
</reference>
<evidence type="ECO:0000256" key="1">
    <source>
        <dbReference type="ARBA" id="ARBA00000085"/>
    </source>
</evidence>
<dbReference type="EMBL" id="CP019791">
    <property type="protein sequence ID" value="AQT68169.1"/>
    <property type="molecule type" value="Genomic_DNA"/>
</dbReference>
<organism evidence="12 13">
    <name type="scientific">Anaerohalosphaera lusitana</name>
    <dbReference type="NCBI Taxonomy" id="1936003"/>
    <lineage>
        <taxon>Bacteria</taxon>
        <taxon>Pseudomonadati</taxon>
        <taxon>Planctomycetota</taxon>
        <taxon>Phycisphaerae</taxon>
        <taxon>Sedimentisphaerales</taxon>
        <taxon>Anaerohalosphaeraceae</taxon>
        <taxon>Anaerohalosphaera</taxon>
    </lineage>
</organism>
<evidence type="ECO:0000256" key="7">
    <source>
        <dbReference type="ARBA" id="ARBA00022840"/>
    </source>
</evidence>
<keyword evidence="13" id="KW-1185">Reference proteome</keyword>
<dbReference type="InterPro" id="IPR005467">
    <property type="entry name" value="His_kinase_dom"/>
</dbReference>
<keyword evidence="6 12" id="KW-0418">Kinase</keyword>
<evidence type="ECO:0000256" key="2">
    <source>
        <dbReference type="ARBA" id="ARBA00012438"/>
    </source>
</evidence>
<dbReference type="EC" id="2.7.13.3" evidence="2"/>
<dbReference type="PANTHER" id="PTHR43065">
    <property type="entry name" value="SENSOR HISTIDINE KINASE"/>
    <property type="match status" value="1"/>
</dbReference>
<evidence type="ECO:0000256" key="6">
    <source>
        <dbReference type="ARBA" id="ARBA00022777"/>
    </source>
</evidence>
<evidence type="ECO:0000259" key="11">
    <source>
        <dbReference type="PROSITE" id="PS51833"/>
    </source>
</evidence>
<dbReference type="SUPFAM" id="SSF47384">
    <property type="entry name" value="Homodimeric domain of signal transducing histidine kinase"/>
    <property type="match status" value="1"/>
</dbReference>
<dbReference type="PROSITE" id="PS51833">
    <property type="entry name" value="HDOD"/>
    <property type="match status" value="1"/>
</dbReference>
<evidence type="ECO:0000313" key="12">
    <source>
        <dbReference type="EMBL" id="AQT68169.1"/>
    </source>
</evidence>
<dbReference type="PROSITE" id="PS50109">
    <property type="entry name" value="HIS_KIN"/>
    <property type="match status" value="1"/>
</dbReference>
<evidence type="ECO:0000256" key="4">
    <source>
        <dbReference type="ARBA" id="ARBA00022679"/>
    </source>
</evidence>
<keyword evidence="7" id="KW-0067">ATP-binding</keyword>
<dbReference type="KEGG" id="alus:STSP2_01324"/>
<dbReference type="Pfam" id="PF02518">
    <property type="entry name" value="HATPase_c"/>
    <property type="match status" value="1"/>
</dbReference>
<dbReference type="GO" id="GO:0000155">
    <property type="term" value="F:phosphorelay sensor kinase activity"/>
    <property type="evidence" value="ECO:0007669"/>
    <property type="project" value="InterPro"/>
</dbReference>
<evidence type="ECO:0000256" key="5">
    <source>
        <dbReference type="ARBA" id="ARBA00022741"/>
    </source>
</evidence>
<gene>
    <name evidence="12" type="primary">kinD_1</name>
    <name evidence="12" type="ORF">STSP2_01324</name>
</gene>
<dbReference type="STRING" id="1936003.STSP2_01324"/>
<accession>A0A1U9NJT5</accession>
<dbReference type="PROSITE" id="PS51831">
    <property type="entry name" value="HD"/>
    <property type="match status" value="1"/>
</dbReference>
<evidence type="ECO:0000259" key="10">
    <source>
        <dbReference type="PROSITE" id="PS51831"/>
    </source>
</evidence>
<sequence>MIIRQLPSLATLPEVAAGFLPNLLDQQADISKLADIIQADPALTARIFSLAHDHGVRFAHDVPSVSEAVSKLPDPVVRDAVLSVKVFQAFDADYDPDSGRVFPRKRFAMHSLATACAARKIAEIVMPEEKAEQAFSAGLLHDIGKLALCQAMPKSFDKMVEQAREEHKSLGAVEMQNLGLDHMIIGKRLAEKWHLPAEIAFAIWMHHSDAEALSDELAGAKMAQVVNLADSIARHCEIGLSGSFDPVDIDDAARTIGLSAEQVEMIAASLKEEVAQKASLLGLEMTGGPAAYCEMMQETAADLAKNNTTLSSHNRKLEADAVGMSFIREMLAGAEPGKPAIEIGAEFVKKFQRAYHTGPACFYMPCGEDGDCVEAAVVDDHGNVHITVVPVTEQRVIPEQIESEFALVPANRMSDLLELFDMQIDFTGSFAVPFMAGGRAAAVMVFEQRMPVESRMLAERLEVLTSVVGSMLAGARALEEQSTLAERFASVLNSLKESREELTQARSLAGIAEMAAGAAHELNNPLAVISGRAQLLVEAETDENKKQMLSQIRQRTDEMAHIVNDLMSFAKPREPEKVRIPVMDLIDSAVKKTQVKHGLEELQIDYSNIQPEWQVNVDSEQVVTAIANVMSNALEAYDGGEGPIWLFGSSKKGEQFVVLQIRDQGRGMSQRTLSKAVQPFFSDKPAGRQRGMGLAQSQRLLRLNNATLTISSKQGEGTSVTVRLPRA</sequence>
<keyword evidence="8" id="KW-0902">Two-component regulatory system</keyword>
<dbReference type="GO" id="GO:0005524">
    <property type="term" value="F:ATP binding"/>
    <property type="evidence" value="ECO:0007669"/>
    <property type="project" value="UniProtKB-KW"/>
</dbReference>